<name>A0A482VDU5_ASBVE</name>
<protein>
    <submittedName>
        <fullName evidence="2">Uncharacterized protein</fullName>
    </submittedName>
</protein>
<dbReference type="OrthoDB" id="291792at2759"/>
<evidence type="ECO:0000256" key="1">
    <source>
        <dbReference type="SAM" id="Phobius"/>
    </source>
</evidence>
<feature type="transmembrane region" description="Helical" evidence="1">
    <location>
        <begin position="85"/>
        <end position="104"/>
    </location>
</feature>
<sequence length="183" mass="21543">MVIISKPLFYEKIGPDITCRDFIHQWTDSCLKANLKLSSVYGLGIFNTYLQIFFEISDVRYDSWWFDLRQHMLCKKQISNFPDRLYYCNVTFVPGFVSGLSIFLEQPENRYFNTLIWLSMVPIPNGSNIICKKFLIVPKLFEKFPFIETLFMISNGILFYNRIAVWSTCPKYYLKMTRIASGG</sequence>
<evidence type="ECO:0000313" key="2">
    <source>
        <dbReference type="EMBL" id="RZB66638.1"/>
    </source>
</evidence>
<comment type="caution">
    <text evidence="2">The sequence shown here is derived from an EMBL/GenBank/DDBJ whole genome shotgun (WGS) entry which is preliminary data.</text>
</comment>
<keyword evidence="1" id="KW-0812">Transmembrane</keyword>
<organism evidence="2 3">
    <name type="scientific">Asbolus verrucosus</name>
    <name type="common">Desert ironclad beetle</name>
    <dbReference type="NCBI Taxonomy" id="1661398"/>
    <lineage>
        <taxon>Eukaryota</taxon>
        <taxon>Metazoa</taxon>
        <taxon>Ecdysozoa</taxon>
        <taxon>Arthropoda</taxon>
        <taxon>Hexapoda</taxon>
        <taxon>Insecta</taxon>
        <taxon>Pterygota</taxon>
        <taxon>Neoptera</taxon>
        <taxon>Endopterygota</taxon>
        <taxon>Coleoptera</taxon>
        <taxon>Polyphaga</taxon>
        <taxon>Cucujiformia</taxon>
        <taxon>Tenebrionidae</taxon>
        <taxon>Pimeliinae</taxon>
        <taxon>Asbolus</taxon>
    </lineage>
</organism>
<dbReference type="AlphaFoldDB" id="A0A482VDU5"/>
<evidence type="ECO:0000313" key="3">
    <source>
        <dbReference type="Proteomes" id="UP000292052"/>
    </source>
</evidence>
<reference evidence="2 3" key="1">
    <citation type="submission" date="2017-03" db="EMBL/GenBank/DDBJ databases">
        <title>Genome of the blue death feigning beetle - Asbolus verrucosus.</title>
        <authorList>
            <person name="Rider S.D."/>
        </authorList>
    </citation>
    <scope>NUCLEOTIDE SEQUENCE [LARGE SCALE GENOMIC DNA]</scope>
    <source>
        <strain evidence="2">Butters</strain>
        <tissue evidence="2">Head and leg muscle</tissue>
    </source>
</reference>
<feature type="non-terminal residue" evidence="2">
    <location>
        <position position="183"/>
    </location>
</feature>
<keyword evidence="1" id="KW-0472">Membrane</keyword>
<gene>
    <name evidence="2" type="ORF">BDFB_008660</name>
</gene>
<proteinExistence type="predicted"/>
<accession>A0A482VDU5</accession>
<keyword evidence="1" id="KW-1133">Transmembrane helix</keyword>
<keyword evidence="3" id="KW-1185">Reference proteome</keyword>
<dbReference type="EMBL" id="QDEB01109604">
    <property type="protein sequence ID" value="RZB66638.1"/>
    <property type="molecule type" value="Genomic_DNA"/>
</dbReference>
<dbReference type="Proteomes" id="UP000292052">
    <property type="component" value="Unassembled WGS sequence"/>
</dbReference>